<sequence length="323" mass="36818">MVSSPNLPSRRLCTQRPPGRPNGLSVPALDETITERKGSCQTNFITAFSALWGASLEQPQRPLREFFQPPVAPTREVYTTHLLVNLLWFARNYYNLALLISCVVAICIPPYTLIVIVSCIMHIMKRYMFRKSLVTTFDTAMSTRQENGRSVIMMLLMLLQICCCIYTWSLTGLFSIVICVAAVATPIVLHAFFTPYTDEAFKLYYEVLRARDLPPPMPRSPTCLFCSVDPEFDAHANMDAFSMSPWHLSSERVNRRILSRSFPAPRRPLKESNLEAHCRMQSPELLDRLERNSVSGSVVAEKQLLFLRKALMDAPIPLRLYHL</sequence>
<dbReference type="VEuPathDB" id="TriTrypDB:TRSC58_00979"/>
<keyword evidence="3 6" id="KW-1133">Transmembrane helix</keyword>
<gene>
    <name evidence="7" type="ORF">TRSC58_00979</name>
</gene>
<proteinExistence type="predicted"/>
<dbReference type="OrthoDB" id="248836at2759"/>
<feature type="transmembrane region" description="Helical" evidence="6">
    <location>
        <begin position="174"/>
        <end position="193"/>
    </location>
</feature>
<evidence type="ECO:0000313" key="7">
    <source>
        <dbReference type="EMBL" id="ESL11274.1"/>
    </source>
</evidence>
<organism evidence="7 8">
    <name type="scientific">Trypanosoma rangeli SC58</name>
    <dbReference type="NCBI Taxonomy" id="429131"/>
    <lineage>
        <taxon>Eukaryota</taxon>
        <taxon>Discoba</taxon>
        <taxon>Euglenozoa</taxon>
        <taxon>Kinetoplastea</taxon>
        <taxon>Metakinetoplastina</taxon>
        <taxon>Trypanosomatida</taxon>
        <taxon>Trypanosomatidae</taxon>
        <taxon>Trypanosoma</taxon>
        <taxon>Herpetosoma</taxon>
    </lineage>
</organism>
<keyword evidence="2 6" id="KW-0812">Transmembrane</keyword>
<accession>A0A061J8N8</accession>
<evidence type="ECO:0000256" key="6">
    <source>
        <dbReference type="SAM" id="Phobius"/>
    </source>
</evidence>
<feature type="transmembrane region" description="Helical" evidence="6">
    <location>
        <begin position="151"/>
        <end position="168"/>
    </location>
</feature>
<comment type="subcellular location">
    <subcellularLocation>
        <location evidence="1">Membrane</location>
        <topology evidence="1">Multi-pass membrane protein</topology>
    </subcellularLocation>
</comment>
<keyword evidence="4 6" id="KW-0472">Membrane</keyword>
<evidence type="ECO:0000256" key="3">
    <source>
        <dbReference type="ARBA" id="ARBA00022989"/>
    </source>
</evidence>
<evidence type="ECO:0000256" key="1">
    <source>
        <dbReference type="ARBA" id="ARBA00004141"/>
    </source>
</evidence>
<feature type="transmembrane region" description="Helical" evidence="6">
    <location>
        <begin position="93"/>
        <end position="121"/>
    </location>
</feature>
<evidence type="ECO:0000313" key="8">
    <source>
        <dbReference type="Proteomes" id="UP000031737"/>
    </source>
</evidence>
<evidence type="ECO:0008006" key="9">
    <source>
        <dbReference type="Google" id="ProtNLM"/>
    </source>
</evidence>
<keyword evidence="8" id="KW-1185">Reference proteome</keyword>
<evidence type="ECO:0000256" key="4">
    <source>
        <dbReference type="ARBA" id="ARBA00023136"/>
    </source>
</evidence>
<reference evidence="7 8" key="1">
    <citation type="submission" date="2013-07" db="EMBL/GenBank/DDBJ databases">
        <authorList>
            <person name="Stoco P.H."/>
            <person name="Wagner G."/>
            <person name="Gerber A."/>
            <person name="Zaha A."/>
            <person name="Thompson C."/>
            <person name="Bartholomeu D.C."/>
            <person name="Luckemeyer D.D."/>
            <person name="Bahia D."/>
            <person name="Loreto E."/>
            <person name="Prestes E.B."/>
            <person name="Lima F.M."/>
            <person name="Rodrigues-Luiz G."/>
            <person name="Vallejo G.A."/>
            <person name="Filho J.F."/>
            <person name="Monteiro K.M."/>
            <person name="Tyler K.M."/>
            <person name="de Almeida L.G."/>
            <person name="Ortiz M.F."/>
            <person name="Siervo M.A."/>
            <person name="de Moraes M.H."/>
            <person name="Cunha O.L."/>
            <person name="Mendonca-Neto R."/>
            <person name="Silva R."/>
            <person name="Teixeira S.M."/>
            <person name="Murta S.M."/>
            <person name="Sincero T.C."/>
            <person name="Mendes T.A."/>
            <person name="Urmenyi T.P."/>
            <person name="Silva V.G."/>
            <person name="da Rocha W.D."/>
            <person name="Andersson B."/>
            <person name="Romanha A.J."/>
            <person name="Steindel M."/>
            <person name="de Vasconcelos A.T."/>
            <person name="Grisard E.C."/>
        </authorList>
    </citation>
    <scope>NUCLEOTIDE SEQUENCE [LARGE SCALE GENOMIC DNA]</scope>
    <source>
        <strain evidence="7 8">SC58</strain>
    </source>
</reference>
<evidence type="ECO:0000256" key="2">
    <source>
        <dbReference type="ARBA" id="ARBA00022692"/>
    </source>
</evidence>
<dbReference type="AlphaFoldDB" id="A0A061J8N8"/>
<comment type="caution">
    <text evidence="7">The sequence shown here is derived from an EMBL/GenBank/DDBJ whole genome shotgun (WGS) entry which is preliminary data.</text>
</comment>
<dbReference type="InterPro" id="IPR004895">
    <property type="entry name" value="Prenylated_rab_accept_PRA1"/>
</dbReference>
<dbReference type="EMBL" id="AUPL01000979">
    <property type="protein sequence ID" value="ESL11274.1"/>
    <property type="molecule type" value="Genomic_DNA"/>
</dbReference>
<dbReference type="GO" id="GO:0016020">
    <property type="term" value="C:membrane"/>
    <property type="evidence" value="ECO:0007669"/>
    <property type="project" value="UniProtKB-SubCell"/>
</dbReference>
<dbReference type="Proteomes" id="UP000031737">
    <property type="component" value="Unassembled WGS sequence"/>
</dbReference>
<dbReference type="Pfam" id="PF03208">
    <property type="entry name" value="PRA1"/>
    <property type="match status" value="1"/>
</dbReference>
<name>A0A061J8N8_TRYRA</name>
<evidence type="ECO:0000256" key="5">
    <source>
        <dbReference type="SAM" id="MobiDB-lite"/>
    </source>
</evidence>
<feature type="region of interest" description="Disordered" evidence="5">
    <location>
        <begin position="1"/>
        <end position="25"/>
    </location>
</feature>
<protein>
    <recommendedName>
        <fullName evidence="9">PRA1 family protein</fullName>
    </recommendedName>
</protein>